<dbReference type="PANTHER" id="PTHR31569:SF4">
    <property type="entry name" value="SWIM-TYPE DOMAIN-CONTAINING PROTEIN"/>
    <property type="match status" value="1"/>
</dbReference>
<dbReference type="PROSITE" id="PS50600">
    <property type="entry name" value="ULP_PROTEASE"/>
    <property type="match status" value="1"/>
</dbReference>
<evidence type="ECO:0000256" key="4">
    <source>
        <dbReference type="PROSITE-ProRule" id="PRU00325"/>
    </source>
</evidence>
<dbReference type="GO" id="GO:0006508">
    <property type="term" value="P:proteolysis"/>
    <property type="evidence" value="ECO:0007669"/>
    <property type="project" value="UniProtKB-KW"/>
</dbReference>
<organism evidence="8 9">
    <name type="scientific">Phytophthora sojae (strain P6497)</name>
    <name type="common">Soybean stem and root rot agent</name>
    <name type="synonym">Phytophthora megasperma f. sp. glycines</name>
    <dbReference type="NCBI Taxonomy" id="1094619"/>
    <lineage>
        <taxon>Eukaryota</taxon>
        <taxon>Sar</taxon>
        <taxon>Stramenopiles</taxon>
        <taxon>Oomycota</taxon>
        <taxon>Peronosporomycetes</taxon>
        <taxon>Peronosporales</taxon>
        <taxon>Peronosporaceae</taxon>
        <taxon>Phytophthora</taxon>
    </lineage>
</organism>
<proteinExistence type="inferred from homology"/>
<keyword evidence="4" id="KW-0862">Zinc</keyword>
<comment type="similarity">
    <text evidence="1">Belongs to the peptidase C48 family.</text>
</comment>
<dbReference type="RefSeq" id="XP_009534569.1">
    <property type="nucleotide sequence ID" value="XM_009536274.1"/>
</dbReference>
<evidence type="ECO:0000256" key="1">
    <source>
        <dbReference type="ARBA" id="ARBA00005234"/>
    </source>
</evidence>
<dbReference type="EMBL" id="JH159159">
    <property type="protein sequence ID" value="EGZ09708.1"/>
    <property type="molecule type" value="Genomic_DNA"/>
</dbReference>
<evidence type="ECO:0000313" key="9">
    <source>
        <dbReference type="Proteomes" id="UP000002640"/>
    </source>
</evidence>
<evidence type="ECO:0000256" key="5">
    <source>
        <dbReference type="SAM" id="MobiDB-lite"/>
    </source>
</evidence>
<keyword evidence="4" id="KW-0479">Metal-binding</keyword>
<evidence type="ECO:0000256" key="2">
    <source>
        <dbReference type="ARBA" id="ARBA00022670"/>
    </source>
</evidence>
<dbReference type="KEGG" id="psoj:PHYSODRAFT_523251"/>
<dbReference type="Proteomes" id="UP000002640">
    <property type="component" value="Unassembled WGS sequence"/>
</dbReference>
<dbReference type="InterPro" id="IPR052579">
    <property type="entry name" value="Zinc_finger_SWIM"/>
</dbReference>
<dbReference type="GO" id="GO:0008270">
    <property type="term" value="F:zinc ion binding"/>
    <property type="evidence" value="ECO:0007669"/>
    <property type="project" value="UniProtKB-KW"/>
</dbReference>
<dbReference type="Pfam" id="PF21056">
    <property type="entry name" value="ZSWIM1-3_RNaseH-like"/>
    <property type="match status" value="1"/>
</dbReference>
<accession>G5A4V9</accession>
<keyword evidence="3" id="KW-0378">Hydrolase</keyword>
<evidence type="ECO:0000259" key="7">
    <source>
        <dbReference type="PROSITE" id="PS50966"/>
    </source>
</evidence>
<dbReference type="SUPFAM" id="SSF54001">
    <property type="entry name" value="Cysteine proteinases"/>
    <property type="match status" value="1"/>
</dbReference>
<keyword evidence="4" id="KW-0863">Zinc-finger</keyword>
<name>G5A4V9_PHYSP</name>
<dbReference type="SMR" id="G5A4V9"/>
<dbReference type="InterPro" id="IPR003653">
    <property type="entry name" value="Peptidase_C48_C"/>
</dbReference>
<evidence type="ECO:0008006" key="10">
    <source>
        <dbReference type="Google" id="ProtNLM"/>
    </source>
</evidence>
<keyword evidence="2" id="KW-0645">Protease</keyword>
<dbReference type="AlphaFoldDB" id="G5A4V9"/>
<dbReference type="Gene3D" id="3.40.395.10">
    <property type="entry name" value="Adenoviral Proteinase, Chain A"/>
    <property type="match status" value="1"/>
</dbReference>
<sequence>MEKAIAHFKRAHPTRINLVRIIVVDKDLNEIRVLEAHFPEARILICHFHVIKYLKEMRSKSDFGKISADDASQVDAAIHKMVYAASEEDYKATHKTLKGLCERIGLTGFFEYFEKNWDSCQDRWVMYRRADLPHFNNHTNNRLESFYGKFKDGVDSSLSMSMCVKALVAYDRRMQNEYRYRLSRIGQFVNSNYDEEMSNVLRFTTHYVAKQIEQQYARALDNVSNYTFRKDHGDPSLVVVYGTSSEFRLRTDEWRCDCGFSLSMRLPCRHTIAYRKSENLAGPLIPWSRIDKRATHLIATEMADIDDESEFEEMLQFVLNQWRNVRQRKIAGFEQLCVDAVSSHHVHHHQNAIDEDAEAKREFEISSSEESDQCLEVENRSSSCDVTGFSSVHVRLNPKARKVGAPRKLKSTTAAGAKRDRKWFEAAEAGRKCAGEVTLVGLLSALDRERPTLVETQRLNAFGVDVVLLPLNFPKAHWCCVIIKVTEKCILYYDPLNQVSFMNTAKAVATQLKIRGLQDYTVLAQCRPIQFDTFSCGVYVCWMFIHQVVGGRQLDMSNTSLTRRRFELFYYLLSGQLLPLQDLMIPDRMEHDDTEEKLPPPSEHAYIDDEELQPSELAQKLVP</sequence>
<dbReference type="InterPro" id="IPR038765">
    <property type="entry name" value="Papain-like_cys_pep_sf"/>
</dbReference>
<reference evidence="8 9" key="1">
    <citation type="journal article" date="2006" name="Science">
        <title>Phytophthora genome sequences uncover evolutionary origins and mechanisms of pathogenesis.</title>
        <authorList>
            <person name="Tyler B.M."/>
            <person name="Tripathy S."/>
            <person name="Zhang X."/>
            <person name="Dehal P."/>
            <person name="Jiang R.H."/>
            <person name="Aerts A."/>
            <person name="Arredondo F.D."/>
            <person name="Baxter L."/>
            <person name="Bensasson D."/>
            <person name="Beynon J.L."/>
            <person name="Chapman J."/>
            <person name="Damasceno C.M."/>
            <person name="Dorrance A.E."/>
            <person name="Dou D."/>
            <person name="Dickerman A.W."/>
            <person name="Dubchak I.L."/>
            <person name="Garbelotto M."/>
            <person name="Gijzen M."/>
            <person name="Gordon S.G."/>
            <person name="Govers F."/>
            <person name="Grunwald N.J."/>
            <person name="Huang W."/>
            <person name="Ivors K.L."/>
            <person name="Jones R.W."/>
            <person name="Kamoun S."/>
            <person name="Krampis K."/>
            <person name="Lamour K.H."/>
            <person name="Lee M.K."/>
            <person name="McDonald W.H."/>
            <person name="Medina M."/>
            <person name="Meijer H.J."/>
            <person name="Nordberg E.K."/>
            <person name="Maclean D.J."/>
            <person name="Ospina-Giraldo M.D."/>
            <person name="Morris P.F."/>
            <person name="Phuntumart V."/>
            <person name="Putnam N.H."/>
            <person name="Rash S."/>
            <person name="Rose J.K."/>
            <person name="Sakihama Y."/>
            <person name="Salamov A.A."/>
            <person name="Savidor A."/>
            <person name="Scheuring C.F."/>
            <person name="Smith B.M."/>
            <person name="Sobral B.W."/>
            <person name="Terry A."/>
            <person name="Torto-Alalibo T.A."/>
            <person name="Win J."/>
            <person name="Xu Z."/>
            <person name="Zhang H."/>
            <person name="Grigoriev I.V."/>
            <person name="Rokhsar D.S."/>
            <person name="Boore J.L."/>
        </authorList>
    </citation>
    <scope>NUCLEOTIDE SEQUENCE [LARGE SCALE GENOMIC DNA]</scope>
    <source>
        <strain evidence="8 9">P6497</strain>
    </source>
</reference>
<evidence type="ECO:0000259" key="6">
    <source>
        <dbReference type="PROSITE" id="PS50600"/>
    </source>
</evidence>
<feature type="domain" description="SWIM-type" evidence="7">
    <location>
        <begin position="241"/>
        <end position="279"/>
    </location>
</feature>
<dbReference type="InterPro" id="IPR048326">
    <property type="entry name" value="ZSWIM1-3_helical"/>
</dbReference>
<protein>
    <recommendedName>
        <fullName evidence="10">SWIM-type domain-containing protein</fullName>
    </recommendedName>
</protein>
<dbReference type="PROSITE" id="PS50966">
    <property type="entry name" value="ZF_SWIM"/>
    <property type="match status" value="1"/>
</dbReference>
<keyword evidence="9" id="KW-1185">Reference proteome</keyword>
<feature type="domain" description="Ubiquitin-like protease family profile" evidence="6">
    <location>
        <begin position="315"/>
        <end position="547"/>
    </location>
</feature>
<dbReference type="InterPro" id="IPR007527">
    <property type="entry name" value="Znf_SWIM"/>
</dbReference>
<dbReference type="PANTHER" id="PTHR31569">
    <property type="entry name" value="SWIM-TYPE DOMAIN-CONTAINING PROTEIN"/>
    <property type="match status" value="1"/>
</dbReference>
<dbReference type="STRING" id="1094619.G5A4V9"/>
<feature type="region of interest" description="Disordered" evidence="5">
    <location>
        <begin position="590"/>
        <end position="623"/>
    </location>
</feature>
<dbReference type="InterPro" id="IPR048324">
    <property type="entry name" value="ZSWIM1-3_RNaseH-like"/>
</dbReference>
<dbReference type="Pfam" id="PF02902">
    <property type="entry name" value="Peptidase_C48"/>
    <property type="match status" value="1"/>
</dbReference>
<dbReference type="OMA" id="CRHTIAY"/>
<dbReference type="Pfam" id="PF21600">
    <property type="entry name" value="ZSWIM1-3_helical"/>
    <property type="match status" value="1"/>
</dbReference>
<dbReference type="InParanoid" id="G5A4V9"/>
<evidence type="ECO:0000313" key="8">
    <source>
        <dbReference type="EMBL" id="EGZ09708.1"/>
    </source>
</evidence>
<dbReference type="GO" id="GO:0008234">
    <property type="term" value="F:cysteine-type peptidase activity"/>
    <property type="evidence" value="ECO:0007669"/>
    <property type="project" value="InterPro"/>
</dbReference>
<dbReference type="GeneID" id="20660628"/>
<evidence type="ECO:0000256" key="3">
    <source>
        <dbReference type="ARBA" id="ARBA00022801"/>
    </source>
</evidence>
<gene>
    <name evidence="8" type="ORF">PHYSODRAFT_523251</name>
</gene>